<sequence>MAPPEGPGGGAVAAGGGQQGQGQQRQQGGMGQTITGIIRMAVFCFDLCFWVDPGLVFFAAGCYWAGVKFVKTDQTVEIAT</sequence>
<feature type="region of interest" description="Disordered" evidence="1">
    <location>
        <begin position="1"/>
        <end position="28"/>
    </location>
</feature>
<proteinExistence type="predicted"/>
<keyword evidence="3" id="KW-1185">Reference proteome</keyword>
<feature type="compositionally biased region" description="Gly residues" evidence="1">
    <location>
        <begin position="7"/>
        <end position="20"/>
    </location>
</feature>
<organism evidence="2 3">
    <name type="scientific">Salix koriyanagi</name>
    <dbReference type="NCBI Taxonomy" id="2511006"/>
    <lineage>
        <taxon>Eukaryota</taxon>
        <taxon>Viridiplantae</taxon>
        <taxon>Streptophyta</taxon>
        <taxon>Embryophyta</taxon>
        <taxon>Tracheophyta</taxon>
        <taxon>Spermatophyta</taxon>
        <taxon>Magnoliopsida</taxon>
        <taxon>eudicotyledons</taxon>
        <taxon>Gunneridae</taxon>
        <taxon>Pentapetalae</taxon>
        <taxon>rosids</taxon>
        <taxon>fabids</taxon>
        <taxon>Malpighiales</taxon>
        <taxon>Salicaceae</taxon>
        <taxon>Saliceae</taxon>
        <taxon>Salix</taxon>
    </lineage>
</organism>
<protein>
    <submittedName>
        <fullName evidence="2">Uncharacterized protein</fullName>
    </submittedName>
</protein>
<comment type="caution">
    <text evidence="2">The sequence shown here is derived from an EMBL/GenBank/DDBJ whole genome shotgun (WGS) entry which is preliminary data.</text>
</comment>
<evidence type="ECO:0000313" key="3">
    <source>
        <dbReference type="Proteomes" id="UP001151752"/>
    </source>
</evidence>
<name>A0A9Q0UYI2_9ROSI</name>
<accession>A0A9Q0UYI2</accession>
<evidence type="ECO:0000256" key="1">
    <source>
        <dbReference type="SAM" id="MobiDB-lite"/>
    </source>
</evidence>
<dbReference type="EMBL" id="JAPFFM010000010">
    <property type="protein sequence ID" value="KAJ6738829.1"/>
    <property type="molecule type" value="Genomic_DNA"/>
</dbReference>
<reference evidence="2" key="2">
    <citation type="journal article" date="2023" name="Int. J. Mol. Sci.">
        <title>De Novo Assembly and Annotation of 11 Diverse Shrub Willow (Salix) Genomes Reveals Novel Gene Organization in Sex-Linked Regions.</title>
        <authorList>
            <person name="Hyden B."/>
            <person name="Feng K."/>
            <person name="Yates T.B."/>
            <person name="Jawdy S."/>
            <person name="Cereghino C."/>
            <person name="Smart L.B."/>
            <person name="Muchero W."/>
        </authorList>
    </citation>
    <scope>NUCLEOTIDE SEQUENCE</scope>
    <source>
        <tissue evidence="2">Shoot tip</tissue>
    </source>
</reference>
<dbReference type="AlphaFoldDB" id="A0A9Q0UYI2"/>
<reference evidence="2" key="1">
    <citation type="submission" date="2022-11" db="EMBL/GenBank/DDBJ databases">
        <authorList>
            <person name="Hyden B.L."/>
            <person name="Feng K."/>
            <person name="Yates T."/>
            <person name="Jawdy S."/>
            <person name="Smart L.B."/>
            <person name="Muchero W."/>
        </authorList>
    </citation>
    <scope>NUCLEOTIDE SEQUENCE</scope>
    <source>
        <tissue evidence="2">Shoot tip</tissue>
    </source>
</reference>
<gene>
    <name evidence="2" type="ORF">OIU74_003744</name>
</gene>
<dbReference type="Proteomes" id="UP001151752">
    <property type="component" value="Chromosome 4"/>
</dbReference>
<evidence type="ECO:0000313" key="2">
    <source>
        <dbReference type="EMBL" id="KAJ6738829.1"/>
    </source>
</evidence>